<reference evidence="2" key="1">
    <citation type="submission" date="2020-02" db="EMBL/GenBank/DDBJ databases">
        <authorList>
            <person name="Meier V. D."/>
        </authorList>
    </citation>
    <scope>NUCLEOTIDE SEQUENCE</scope>
    <source>
        <strain evidence="2">AVDCRST_MAG66</strain>
    </source>
</reference>
<dbReference type="EMBL" id="CADCUS010000079">
    <property type="protein sequence ID" value="CAA9385078.1"/>
    <property type="molecule type" value="Genomic_DNA"/>
</dbReference>
<accession>A0A6J4NI00</accession>
<feature type="non-terminal residue" evidence="2">
    <location>
        <position position="39"/>
    </location>
</feature>
<feature type="non-terminal residue" evidence="2">
    <location>
        <position position="1"/>
    </location>
</feature>
<gene>
    <name evidence="2" type="ORF">AVDCRST_MAG66-558</name>
</gene>
<name>A0A6J4NI00_9PSEU</name>
<organism evidence="2">
    <name type="scientific">uncultured Pseudonocardia sp</name>
    <dbReference type="NCBI Taxonomy" id="211455"/>
    <lineage>
        <taxon>Bacteria</taxon>
        <taxon>Bacillati</taxon>
        <taxon>Actinomycetota</taxon>
        <taxon>Actinomycetes</taxon>
        <taxon>Pseudonocardiales</taxon>
        <taxon>Pseudonocardiaceae</taxon>
        <taxon>Pseudonocardia</taxon>
        <taxon>environmental samples</taxon>
    </lineage>
</organism>
<evidence type="ECO:0000256" key="1">
    <source>
        <dbReference type="SAM" id="MobiDB-lite"/>
    </source>
</evidence>
<evidence type="ECO:0000313" key="2">
    <source>
        <dbReference type="EMBL" id="CAA9385078.1"/>
    </source>
</evidence>
<proteinExistence type="predicted"/>
<sequence>GPPGASDRERADAPAGRTAVLGRRPERRHPCDLGGGASL</sequence>
<feature type="compositionally biased region" description="Basic and acidic residues" evidence="1">
    <location>
        <begin position="1"/>
        <end position="12"/>
    </location>
</feature>
<protein>
    <submittedName>
        <fullName evidence="2">Uncharacterized protein</fullName>
    </submittedName>
</protein>
<dbReference type="AlphaFoldDB" id="A0A6J4NI00"/>
<feature type="region of interest" description="Disordered" evidence="1">
    <location>
        <begin position="1"/>
        <end position="39"/>
    </location>
</feature>